<dbReference type="EMBL" id="MU620924">
    <property type="protein sequence ID" value="KAI8578967.1"/>
    <property type="molecule type" value="Genomic_DNA"/>
</dbReference>
<keyword evidence="5 6" id="KW-0206">Cytoskeleton</keyword>
<evidence type="ECO:0000256" key="3">
    <source>
        <dbReference type="ARBA" id="ARBA00022490"/>
    </source>
</evidence>
<evidence type="ECO:0000313" key="8">
    <source>
        <dbReference type="Proteomes" id="UP001206595"/>
    </source>
</evidence>
<gene>
    <name evidence="7" type="ORF">K450DRAFT_244352</name>
</gene>
<evidence type="ECO:0000256" key="6">
    <source>
        <dbReference type="PIRNR" id="PIRNR016315"/>
    </source>
</evidence>
<comment type="subcellular location">
    <subcellularLocation>
        <location evidence="1 6">Cytoplasm</location>
        <location evidence="1 6">Cytoskeleton</location>
    </subcellularLocation>
</comment>
<accession>A0AAD5E923</accession>
<protein>
    <recommendedName>
        <fullName evidence="6">Actin-related protein 2/3 complex subunit 3</fullName>
    </recommendedName>
</protein>
<dbReference type="GeneID" id="75914911"/>
<comment type="caution">
    <text evidence="7">The sequence shown here is derived from an EMBL/GenBank/DDBJ whole genome shotgun (WGS) entry which is preliminary data.</text>
</comment>
<dbReference type="SUPFAM" id="SSF69060">
    <property type="entry name" value="Arp2/3 complex 21 kDa subunit ARPC3"/>
    <property type="match status" value="1"/>
</dbReference>
<reference evidence="7" key="2">
    <citation type="journal article" date="2022" name="Proc. Natl. Acad. Sci. U.S.A.">
        <title>Diploid-dominant life cycles characterize the early evolution of Fungi.</title>
        <authorList>
            <person name="Amses K.R."/>
            <person name="Simmons D.R."/>
            <person name="Longcore J.E."/>
            <person name="Mondo S.J."/>
            <person name="Seto K."/>
            <person name="Jeronimo G.H."/>
            <person name="Bonds A.E."/>
            <person name="Quandt C.A."/>
            <person name="Davis W.J."/>
            <person name="Chang Y."/>
            <person name="Federici B.A."/>
            <person name="Kuo A."/>
            <person name="LaButti K."/>
            <person name="Pangilinan J."/>
            <person name="Andreopoulos W."/>
            <person name="Tritt A."/>
            <person name="Riley R."/>
            <person name="Hundley H."/>
            <person name="Johnson J."/>
            <person name="Lipzen A."/>
            <person name="Barry K."/>
            <person name="Lang B.F."/>
            <person name="Cuomo C.A."/>
            <person name="Buchler N.E."/>
            <person name="Grigoriev I.V."/>
            <person name="Spatafora J.W."/>
            <person name="Stajich J.E."/>
            <person name="James T.Y."/>
        </authorList>
    </citation>
    <scope>NUCLEOTIDE SEQUENCE</scope>
    <source>
        <strain evidence="7">AG</strain>
    </source>
</reference>
<dbReference type="GO" id="GO:0003779">
    <property type="term" value="F:actin binding"/>
    <property type="evidence" value="ECO:0007669"/>
    <property type="project" value="UniProtKB-KW"/>
</dbReference>
<name>A0AAD5E923_UMBRA</name>
<dbReference type="PIRSF" id="PIRSF016315">
    <property type="entry name" value="ARP2/3_P21-Arc"/>
    <property type="match status" value="1"/>
</dbReference>
<comment type="function">
    <text evidence="6">Functions as component of the Arp2/3 complex which is involved in regulation of actin polymerization and together with an activating nucleation-promoting factor (NPF) mediates the formation of branched actin networks.</text>
</comment>
<dbReference type="RefSeq" id="XP_051443971.1">
    <property type="nucleotide sequence ID" value="XM_051589566.1"/>
</dbReference>
<dbReference type="Pfam" id="PF04062">
    <property type="entry name" value="P21-Arc"/>
    <property type="match status" value="1"/>
</dbReference>
<proteinExistence type="inferred from homology"/>
<comment type="subunit">
    <text evidence="6">Component of the Arp2/3 complex.</text>
</comment>
<evidence type="ECO:0000256" key="2">
    <source>
        <dbReference type="ARBA" id="ARBA00010856"/>
    </source>
</evidence>
<keyword evidence="3 6" id="KW-0963">Cytoplasm</keyword>
<organism evidence="7 8">
    <name type="scientific">Umbelopsis ramanniana AG</name>
    <dbReference type="NCBI Taxonomy" id="1314678"/>
    <lineage>
        <taxon>Eukaryota</taxon>
        <taxon>Fungi</taxon>
        <taxon>Fungi incertae sedis</taxon>
        <taxon>Mucoromycota</taxon>
        <taxon>Mucoromycotina</taxon>
        <taxon>Umbelopsidomycetes</taxon>
        <taxon>Umbelopsidales</taxon>
        <taxon>Umbelopsidaceae</taxon>
        <taxon>Umbelopsis</taxon>
    </lineage>
</organism>
<dbReference type="InterPro" id="IPR036753">
    <property type="entry name" value="ARPC3_sf"/>
</dbReference>
<dbReference type="PANTHER" id="PTHR12391">
    <property type="entry name" value="ARP2/3 COMPLEX 21 KD SUBUNIT"/>
    <property type="match status" value="1"/>
</dbReference>
<reference evidence="7" key="1">
    <citation type="submission" date="2021-06" db="EMBL/GenBank/DDBJ databases">
        <authorList>
            <consortium name="DOE Joint Genome Institute"/>
            <person name="Mondo S.J."/>
            <person name="Amses K.R."/>
            <person name="Simmons D.R."/>
            <person name="Longcore J.E."/>
            <person name="Seto K."/>
            <person name="Alves G.H."/>
            <person name="Bonds A.E."/>
            <person name="Quandt C.A."/>
            <person name="Davis W.J."/>
            <person name="Chang Y."/>
            <person name="Letcher P.M."/>
            <person name="Powell M.J."/>
            <person name="Kuo A."/>
            <person name="Labutti K."/>
            <person name="Pangilinan J."/>
            <person name="Andreopoulos W."/>
            <person name="Tritt A."/>
            <person name="Riley R."/>
            <person name="Hundley H."/>
            <person name="Johnson J."/>
            <person name="Lipzen A."/>
            <person name="Barry K."/>
            <person name="Berbee M.L."/>
            <person name="Buchler N.E."/>
            <person name="Grigoriev I.V."/>
            <person name="Spatafora J.W."/>
            <person name="Stajich J.E."/>
            <person name="James T.Y."/>
        </authorList>
    </citation>
    <scope>NUCLEOTIDE SEQUENCE</scope>
    <source>
        <strain evidence="7">AG</strain>
    </source>
</reference>
<sequence length="172" mass="19510">MPAYHSQFNDGDFQSIGNFFILPIKTKVRGNAPMADPSTEDIIDEALNLFRANCLFRNFEIKGNADRVLIYLILFISECLGKLAKSPSQGDAVKQLSTLAVTNFAIPGDATFPLNAMYSHPPDRGQADQLRIYIQQLRQEMAVRLVDRVYVDGKPSKWWMCFQKRKFMGLSL</sequence>
<dbReference type="GO" id="GO:0005885">
    <property type="term" value="C:Arp2/3 protein complex"/>
    <property type="evidence" value="ECO:0007669"/>
    <property type="project" value="UniProtKB-UniRule"/>
</dbReference>
<keyword evidence="4 6" id="KW-0009">Actin-binding</keyword>
<keyword evidence="8" id="KW-1185">Reference proteome</keyword>
<dbReference type="Gene3D" id="1.10.1760.10">
    <property type="entry name" value="Actin-related protein 2/3 complex subunit 3"/>
    <property type="match status" value="1"/>
</dbReference>
<dbReference type="GO" id="GO:0030833">
    <property type="term" value="P:regulation of actin filament polymerization"/>
    <property type="evidence" value="ECO:0007669"/>
    <property type="project" value="InterPro"/>
</dbReference>
<evidence type="ECO:0000313" key="7">
    <source>
        <dbReference type="EMBL" id="KAI8578967.1"/>
    </source>
</evidence>
<comment type="similarity">
    <text evidence="2 6">Belongs to the ARPC3 family.</text>
</comment>
<dbReference type="AlphaFoldDB" id="A0AAD5E923"/>
<evidence type="ECO:0000256" key="4">
    <source>
        <dbReference type="ARBA" id="ARBA00023203"/>
    </source>
</evidence>
<evidence type="ECO:0000256" key="5">
    <source>
        <dbReference type="ARBA" id="ARBA00023212"/>
    </source>
</evidence>
<dbReference type="Proteomes" id="UP001206595">
    <property type="component" value="Unassembled WGS sequence"/>
</dbReference>
<evidence type="ECO:0000256" key="1">
    <source>
        <dbReference type="ARBA" id="ARBA00004245"/>
    </source>
</evidence>
<dbReference type="GO" id="GO:0034314">
    <property type="term" value="P:Arp2/3 complex-mediated actin nucleation"/>
    <property type="evidence" value="ECO:0007669"/>
    <property type="project" value="UniProtKB-UniRule"/>
</dbReference>
<dbReference type="InterPro" id="IPR007204">
    <property type="entry name" value="ARPC3"/>
</dbReference>